<evidence type="ECO:0000313" key="3">
    <source>
        <dbReference type="EMBL" id="MDW0109299.1"/>
    </source>
</evidence>
<feature type="transmembrane region" description="Helical" evidence="2">
    <location>
        <begin position="70"/>
        <end position="91"/>
    </location>
</feature>
<comment type="caution">
    <text evidence="3">The sequence shown here is derived from an EMBL/GenBank/DDBJ whole genome shotgun (WGS) entry which is preliminary data.</text>
</comment>
<keyword evidence="2" id="KW-1133">Transmembrane helix</keyword>
<reference evidence="3 4" key="1">
    <citation type="submission" date="2023-06" db="EMBL/GenBank/DDBJ databases">
        <title>Sporosarcina sp. nov., isolated from Korean traditional fermented seafood 'Jeotgal'.</title>
        <authorList>
            <person name="Yang A.-I."/>
            <person name="Shin N.-R."/>
        </authorList>
    </citation>
    <scope>NUCLEOTIDE SEQUENCE [LARGE SCALE GENOMIC DNA]</scope>
    <source>
        <strain evidence="3 4">KCTC3840</strain>
    </source>
</reference>
<keyword evidence="2" id="KW-0812">Transmembrane</keyword>
<organism evidence="3 4">
    <name type="scientific">Sporosarcina aquimarina</name>
    <dbReference type="NCBI Taxonomy" id="114975"/>
    <lineage>
        <taxon>Bacteria</taxon>
        <taxon>Bacillati</taxon>
        <taxon>Bacillota</taxon>
        <taxon>Bacilli</taxon>
        <taxon>Bacillales</taxon>
        <taxon>Caryophanaceae</taxon>
        <taxon>Sporosarcina</taxon>
    </lineage>
</organism>
<comment type="similarity">
    <text evidence="1">Belongs to the YggT family.</text>
</comment>
<evidence type="ECO:0000256" key="2">
    <source>
        <dbReference type="SAM" id="Phobius"/>
    </source>
</evidence>
<dbReference type="EMBL" id="JAUBDH010000002">
    <property type="protein sequence ID" value="MDW0109299.1"/>
    <property type="molecule type" value="Genomic_DNA"/>
</dbReference>
<proteinExistence type="inferred from homology"/>
<keyword evidence="4" id="KW-1185">Reference proteome</keyword>
<evidence type="ECO:0000256" key="1">
    <source>
        <dbReference type="ARBA" id="ARBA00010894"/>
    </source>
</evidence>
<dbReference type="InterPro" id="IPR003425">
    <property type="entry name" value="CCB3/YggT"/>
</dbReference>
<dbReference type="RefSeq" id="WP_317934761.1">
    <property type="nucleotide sequence ID" value="NZ_JAUBDH010000002.1"/>
</dbReference>
<evidence type="ECO:0000313" key="4">
    <source>
        <dbReference type="Proteomes" id="UP001280629"/>
    </source>
</evidence>
<feature type="transmembrane region" description="Helical" evidence="2">
    <location>
        <begin position="12"/>
        <end position="32"/>
    </location>
</feature>
<name>A0ABU4FX57_9BACL</name>
<dbReference type="Pfam" id="PF02325">
    <property type="entry name" value="CCB3_YggT"/>
    <property type="match status" value="1"/>
</dbReference>
<accession>A0ABU4FX57</accession>
<protein>
    <submittedName>
        <fullName evidence="3">YggT family protein</fullName>
    </submittedName>
</protein>
<dbReference type="PANTHER" id="PTHR33219">
    <property type="entry name" value="YLMG HOMOLOG PROTEIN 2, CHLOROPLASTIC"/>
    <property type="match status" value="1"/>
</dbReference>
<gene>
    <name evidence="3" type="ORF">QT716_04430</name>
</gene>
<dbReference type="Proteomes" id="UP001280629">
    <property type="component" value="Unassembled WGS sequence"/>
</dbReference>
<sequence>MYAILSQVYQVISVAISVYSIALVIYILMSWVPASRDTSIGRFLEKIAEPYLGFFRKFIPPLGMIDISPIVALIALRLISGGILALFKMILKFTYS</sequence>
<keyword evidence="2" id="KW-0472">Membrane</keyword>
<dbReference type="PANTHER" id="PTHR33219:SF14">
    <property type="entry name" value="PROTEIN COFACTOR ASSEMBLY OF COMPLEX C SUBUNIT B CCB3, CHLOROPLASTIC-RELATED"/>
    <property type="match status" value="1"/>
</dbReference>